<keyword evidence="2" id="KW-1133">Transmembrane helix</keyword>
<evidence type="ECO:0000256" key="2">
    <source>
        <dbReference type="SAM" id="Phobius"/>
    </source>
</evidence>
<protein>
    <submittedName>
        <fullName evidence="3">Uncharacterized protein</fullName>
    </submittedName>
</protein>
<keyword evidence="2" id="KW-0812">Transmembrane</keyword>
<feature type="compositionally biased region" description="Low complexity" evidence="1">
    <location>
        <begin position="352"/>
        <end position="361"/>
    </location>
</feature>
<accession>A0A2A4J030</accession>
<gene>
    <name evidence="3" type="ORF">B5V51_10100</name>
</gene>
<keyword evidence="2" id="KW-0472">Membrane</keyword>
<dbReference type="EMBL" id="NWSH01004668">
    <property type="protein sequence ID" value="PCG64790.1"/>
    <property type="molecule type" value="Genomic_DNA"/>
</dbReference>
<reference evidence="3" key="1">
    <citation type="submission" date="2017-09" db="EMBL/GenBank/DDBJ databases">
        <title>Contemporary evolution of a Lepidopteran species, Heliothis virescens, in response to modern agricultural practices.</title>
        <authorList>
            <person name="Fritz M.L."/>
            <person name="Deyonke A.M."/>
            <person name="Papanicolaou A."/>
            <person name="Micinski S."/>
            <person name="Westbrook J."/>
            <person name="Gould F."/>
        </authorList>
    </citation>
    <scope>NUCLEOTIDE SEQUENCE [LARGE SCALE GENOMIC DNA]</scope>
    <source>
        <strain evidence="3">HvINT-</strain>
        <tissue evidence="3">Whole body</tissue>
    </source>
</reference>
<comment type="caution">
    <text evidence="3">The sequence shown here is derived from an EMBL/GenBank/DDBJ whole genome shotgun (WGS) entry which is preliminary data.</text>
</comment>
<evidence type="ECO:0000313" key="3">
    <source>
        <dbReference type="EMBL" id="PCG64790.1"/>
    </source>
</evidence>
<name>A0A2A4J030_HELVI</name>
<dbReference type="AlphaFoldDB" id="A0A2A4J030"/>
<feature type="region of interest" description="Disordered" evidence="1">
    <location>
        <begin position="348"/>
        <end position="380"/>
    </location>
</feature>
<evidence type="ECO:0000256" key="1">
    <source>
        <dbReference type="SAM" id="MobiDB-lite"/>
    </source>
</evidence>
<proteinExistence type="predicted"/>
<dbReference type="STRING" id="7102.A0A2A4J030"/>
<feature type="compositionally biased region" description="Basic and acidic residues" evidence="1">
    <location>
        <begin position="362"/>
        <end position="374"/>
    </location>
</feature>
<organism evidence="3">
    <name type="scientific">Heliothis virescens</name>
    <name type="common">Tobacco budworm moth</name>
    <dbReference type="NCBI Taxonomy" id="7102"/>
    <lineage>
        <taxon>Eukaryota</taxon>
        <taxon>Metazoa</taxon>
        <taxon>Ecdysozoa</taxon>
        <taxon>Arthropoda</taxon>
        <taxon>Hexapoda</taxon>
        <taxon>Insecta</taxon>
        <taxon>Pterygota</taxon>
        <taxon>Neoptera</taxon>
        <taxon>Endopterygota</taxon>
        <taxon>Lepidoptera</taxon>
        <taxon>Glossata</taxon>
        <taxon>Ditrysia</taxon>
        <taxon>Noctuoidea</taxon>
        <taxon>Noctuidae</taxon>
        <taxon>Heliothinae</taxon>
        <taxon>Heliothis</taxon>
    </lineage>
</organism>
<sequence length="380" mass="43416">MCCLSDEEFKDCSTDTIYGDNEEILRPQSRETLIYVYPTLYQYDQIGYCDFAVEYKCSNTRRPRKVSINIPFDTQIVNKKYTTYLKAYTDVKDSNCESLDEDALHGCEAVNCDLKYSGRRPYFESNRGKCVSVPVCETSIIKELPDIVYVPKTNICRDLDRPITLGDIYVINTGLGVVTESAKPMPEMKVLLKSNCSTISQNVKMLKDMMFGTLCPLMKTDTSEYKKCCLKAILSILGYIIALCGLLLSIICCLHTSLWCYTKWKDGGLKEVWVIKANKNDSKKKRPSRKNSNISREVTNNLLREVIVRDLPLEMRDSMVDICQRIDRQVKQKKRYRTVDLGNEVNFRNDDSASISDSSSESSRDDINDSDAKKKLLSSK</sequence>
<feature type="transmembrane region" description="Helical" evidence="2">
    <location>
        <begin position="236"/>
        <end position="261"/>
    </location>
</feature>